<dbReference type="InterPro" id="IPR015422">
    <property type="entry name" value="PyrdxlP-dep_Trfase_small"/>
</dbReference>
<comment type="caution">
    <text evidence="11">The sequence shown here is derived from an EMBL/GenBank/DDBJ whole genome shotgun (WGS) entry which is preliminary data.</text>
</comment>
<dbReference type="GO" id="GO:0004021">
    <property type="term" value="F:L-alanine:2-oxoglutarate aminotransferase activity"/>
    <property type="evidence" value="ECO:0007669"/>
    <property type="project" value="UniProtKB-EC"/>
</dbReference>
<protein>
    <recommendedName>
        <fullName evidence="8">alanine transaminase</fullName>
        <ecNumber evidence="8">2.6.1.2</ecNumber>
    </recommendedName>
</protein>
<dbReference type="OrthoDB" id="1732682at2759"/>
<evidence type="ECO:0000313" key="14">
    <source>
        <dbReference type="Proteomes" id="UP000494256"/>
    </source>
</evidence>
<dbReference type="Gene3D" id="3.90.1150.10">
    <property type="entry name" value="Aspartate Aminotransferase, domain 1"/>
    <property type="match status" value="1"/>
</dbReference>
<evidence type="ECO:0000256" key="9">
    <source>
        <dbReference type="ARBA" id="ARBA00047412"/>
    </source>
</evidence>
<evidence type="ECO:0000256" key="6">
    <source>
        <dbReference type="ARBA" id="ARBA00025708"/>
    </source>
</evidence>
<evidence type="ECO:0000256" key="2">
    <source>
        <dbReference type="ARBA" id="ARBA00011738"/>
    </source>
</evidence>
<comment type="similarity">
    <text evidence="7">Belongs to the class-I pyridoxal-phosphate-dependent aminotransferase family. Alanine aminotransferase subfamily.</text>
</comment>
<comment type="pathway">
    <text evidence="6">Amino-acid degradation; L-alanine degradation via transaminase pathway; pyruvate from L-alanine: step 1/1.</text>
</comment>
<evidence type="ECO:0000259" key="10">
    <source>
        <dbReference type="Pfam" id="PF00155"/>
    </source>
</evidence>
<dbReference type="FunFam" id="1.10.287.1970:FF:000001">
    <property type="entry name" value="Alanine aminotransferase 2"/>
    <property type="match status" value="1"/>
</dbReference>
<comment type="cofactor">
    <cofactor evidence="1">
        <name>pyridoxal 5'-phosphate</name>
        <dbReference type="ChEBI" id="CHEBI:597326"/>
    </cofactor>
</comment>
<dbReference type="Proteomes" id="UP000494106">
    <property type="component" value="Unassembled WGS sequence"/>
</dbReference>
<dbReference type="Proteomes" id="UP000494256">
    <property type="component" value="Unassembled WGS sequence"/>
</dbReference>
<evidence type="ECO:0000256" key="7">
    <source>
        <dbReference type="ARBA" id="ARBA00025785"/>
    </source>
</evidence>
<dbReference type="FunFam" id="3.40.640.10:FF:000012">
    <property type="entry name" value="alanine aminotransferase 2"/>
    <property type="match status" value="1"/>
</dbReference>
<keyword evidence="3" id="KW-0032">Aminotransferase</keyword>
<dbReference type="CDD" id="cd00609">
    <property type="entry name" value="AAT_like"/>
    <property type="match status" value="1"/>
</dbReference>
<dbReference type="EMBL" id="CADEBC010000088">
    <property type="protein sequence ID" value="CAB3222603.1"/>
    <property type="molecule type" value="Genomic_DNA"/>
</dbReference>
<comment type="catalytic activity">
    <reaction evidence="9">
        <text>L-alanine + 2-oxoglutarate = pyruvate + L-glutamate</text>
        <dbReference type="Rhea" id="RHEA:19453"/>
        <dbReference type="ChEBI" id="CHEBI:15361"/>
        <dbReference type="ChEBI" id="CHEBI:16810"/>
        <dbReference type="ChEBI" id="CHEBI:29985"/>
        <dbReference type="ChEBI" id="CHEBI:57972"/>
        <dbReference type="EC" id="2.6.1.2"/>
    </reaction>
</comment>
<dbReference type="EC" id="2.6.1.2" evidence="8"/>
<dbReference type="InterPro" id="IPR015424">
    <property type="entry name" value="PyrdxlP-dep_Trfase"/>
</dbReference>
<dbReference type="PANTHER" id="PTHR11751:SF29">
    <property type="entry name" value="ALANINE TRANSAMINASE"/>
    <property type="match status" value="1"/>
</dbReference>
<keyword evidence="4" id="KW-0808">Transferase</keyword>
<comment type="subunit">
    <text evidence="2">Homodimer.</text>
</comment>
<organism evidence="11 13">
    <name type="scientific">Arctia plantaginis</name>
    <name type="common">Wood tiger moth</name>
    <name type="synonym">Phalaena plantaginis</name>
    <dbReference type="NCBI Taxonomy" id="874455"/>
    <lineage>
        <taxon>Eukaryota</taxon>
        <taxon>Metazoa</taxon>
        <taxon>Ecdysozoa</taxon>
        <taxon>Arthropoda</taxon>
        <taxon>Hexapoda</taxon>
        <taxon>Insecta</taxon>
        <taxon>Pterygota</taxon>
        <taxon>Neoptera</taxon>
        <taxon>Endopterygota</taxon>
        <taxon>Lepidoptera</taxon>
        <taxon>Glossata</taxon>
        <taxon>Ditrysia</taxon>
        <taxon>Noctuoidea</taxon>
        <taxon>Erebidae</taxon>
        <taxon>Arctiinae</taxon>
        <taxon>Arctia</taxon>
    </lineage>
</organism>
<dbReference type="AlphaFoldDB" id="A0A8S0YSN4"/>
<dbReference type="InterPro" id="IPR015421">
    <property type="entry name" value="PyrdxlP-dep_Trfase_major"/>
</dbReference>
<dbReference type="Gene3D" id="1.10.287.1970">
    <property type="match status" value="1"/>
</dbReference>
<evidence type="ECO:0000256" key="1">
    <source>
        <dbReference type="ARBA" id="ARBA00001933"/>
    </source>
</evidence>
<dbReference type="EMBL" id="CADEBD010000289">
    <property type="protein sequence ID" value="CAB3232022.1"/>
    <property type="molecule type" value="Genomic_DNA"/>
</dbReference>
<proteinExistence type="inferred from homology"/>
<keyword evidence="5" id="KW-0663">Pyridoxal phosphate</keyword>
<reference evidence="13 14" key="1">
    <citation type="submission" date="2020-04" db="EMBL/GenBank/DDBJ databases">
        <authorList>
            <person name="Wallbank WR R."/>
            <person name="Pardo Diaz C."/>
            <person name="Kozak K."/>
            <person name="Martin S."/>
            <person name="Jiggins C."/>
            <person name="Moest M."/>
            <person name="Warren A I."/>
            <person name="Byers J.R.P. K."/>
            <person name="Montejo-Kovacevich G."/>
            <person name="Yen C E."/>
        </authorList>
    </citation>
    <scope>NUCLEOTIDE SEQUENCE [LARGE SCALE GENOMIC DNA]</scope>
</reference>
<name>A0A8S0YSN4_ARCPL</name>
<dbReference type="InterPro" id="IPR004839">
    <property type="entry name" value="Aminotransferase_I/II_large"/>
</dbReference>
<dbReference type="PANTHER" id="PTHR11751">
    <property type="entry name" value="ALANINE AMINOTRANSFERASE"/>
    <property type="match status" value="1"/>
</dbReference>
<evidence type="ECO:0000256" key="5">
    <source>
        <dbReference type="ARBA" id="ARBA00022898"/>
    </source>
</evidence>
<dbReference type="SUPFAM" id="SSF53383">
    <property type="entry name" value="PLP-dependent transferases"/>
    <property type="match status" value="1"/>
</dbReference>
<evidence type="ECO:0000256" key="3">
    <source>
        <dbReference type="ARBA" id="ARBA00022576"/>
    </source>
</evidence>
<dbReference type="FunFam" id="3.90.1150.10:FF:000010">
    <property type="entry name" value="Alanine aminotransferase 2"/>
    <property type="match status" value="1"/>
</dbReference>
<dbReference type="GO" id="GO:0030170">
    <property type="term" value="F:pyridoxal phosphate binding"/>
    <property type="evidence" value="ECO:0007669"/>
    <property type="project" value="InterPro"/>
</dbReference>
<evidence type="ECO:0000256" key="4">
    <source>
        <dbReference type="ARBA" id="ARBA00022679"/>
    </source>
</evidence>
<feature type="domain" description="Aminotransferase class I/classII large" evidence="10">
    <location>
        <begin position="121"/>
        <end position="490"/>
    </location>
</feature>
<evidence type="ECO:0000313" key="13">
    <source>
        <dbReference type="Proteomes" id="UP000494106"/>
    </source>
</evidence>
<accession>A0A8S0YSN4</accession>
<evidence type="ECO:0000256" key="8">
    <source>
        <dbReference type="ARBA" id="ARBA00026106"/>
    </source>
</evidence>
<dbReference type="Gene3D" id="3.40.640.10">
    <property type="entry name" value="Type I PLP-dependent aspartate aminotransferase-like (Major domain)"/>
    <property type="match status" value="1"/>
</dbReference>
<sequence>MKSLTRATRILDNVRLSQSCKNITGFRNMANIKAQYKKAITFENLNPNIVRLEYAVRGPLYLRVLEIEQELKDGVEKPFNKVIKANAGDAQAMGQIPISFIRQVLVCVSYPEMIETSNFSKDVKERAREILDACVGNSIGSYSIAVGIESIRKSVANFIEKRDGYKANWRDICLTAGASAGIKNCLELLINDIEGKPSGVMIPIPQYPLYSASLAEYGLKQVDYYLDESKNWALTIEELDRALLDGSKDCKVRALVVINPGNPTGQVLTRDNIENIIKFAYKHSLMIFADEVYQQNIFEGEFHSFKKVLVELGAPYNQVEVVSFMSTSKGFMGECGLRGGWMEIVNMEPKVQANLYKCMSAKLCASTLGQAVVDCVARPPQEGDASYEQYVQERDNVLESLNIRAKMIEELFNNMEGFRCNVVQGAMYAFPRIELSGKAIEAAKKAGQEPDVFYAFRLLEATGICVVPGSGFGQEPGTYHFRTTILPQMDLLREMVDSFQKFHQKFTQEFS</sequence>
<evidence type="ECO:0000313" key="12">
    <source>
        <dbReference type="EMBL" id="CAB3232022.1"/>
    </source>
</evidence>
<keyword evidence="13" id="KW-1185">Reference proteome</keyword>
<evidence type="ECO:0000313" key="11">
    <source>
        <dbReference type="EMBL" id="CAB3222603.1"/>
    </source>
</evidence>
<dbReference type="Pfam" id="PF00155">
    <property type="entry name" value="Aminotran_1_2"/>
    <property type="match status" value="1"/>
</dbReference>
<dbReference type="InterPro" id="IPR045088">
    <property type="entry name" value="ALAT1/2-like"/>
</dbReference>
<gene>
    <name evidence="11" type="ORF">APLA_LOCUS1182</name>
    <name evidence="12" type="ORF">APLA_LOCUS5476</name>
</gene>